<feature type="transmembrane region" description="Helical" evidence="1">
    <location>
        <begin position="156"/>
        <end position="180"/>
    </location>
</feature>
<sequence>MRFFRGWKSVIWLFYCLFFAALWHSGVYWLLKSDDVTSNYFREELRKRYNVNSDELPLRAFMAYDPHDHSIRLRNWLFTVLVTSIMAFQYGVMMYCGWQMHSKMEEKIKNLSAALQHHHKQLFKTLVFQITTPTIFLFSPLVLVIYLPFFNIELSFPAGATVCAFNFYPALDVFIVFYVVTEYRTATKRLFKGLLTRMGMKVQTETRNYSQATATNRISPLTTD</sequence>
<evidence type="ECO:0000256" key="1">
    <source>
        <dbReference type="SAM" id="Phobius"/>
    </source>
</evidence>
<organism evidence="2 3">
    <name type="scientific">Caenorhabditis tropicalis</name>
    <dbReference type="NCBI Taxonomy" id="1561998"/>
    <lineage>
        <taxon>Eukaryota</taxon>
        <taxon>Metazoa</taxon>
        <taxon>Ecdysozoa</taxon>
        <taxon>Nematoda</taxon>
        <taxon>Chromadorea</taxon>
        <taxon>Rhabditida</taxon>
        <taxon>Rhabditina</taxon>
        <taxon>Rhabditomorpha</taxon>
        <taxon>Rhabditoidea</taxon>
        <taxon>Rhabditidae</taxon>
        <taxon>Peloderinae</taxon>
        <taxon>Caenorhabditis</taxon>
    </lineage>
</organism>
<feature type="transmembrane region" description="Helical" evidence="1">
    <location>
        <begin position="126"/>
        <end position="150"/>
    </location>
</feature>
<protein>
    <submittedName>
        <fullName evidence="3">Seven TM Receptor</fullName>
    </submittedName>
</protein>
<dbReference type="eggNOG" id="ENOG502TJC2">
    <property type="taxonomic scope" value="Eukaryota"/>
</dbReference>
<keyword evidence="1" id="KW-0472">Membrane</keyword>
<dbReference type="SUPFAM" id="SSF81321">
    <property type="entry name" value="Family A G protein-coupled receptor-like"/>
    <property type="match status" value="1"/>
</dbReference>
<name>A0A1I7TR39_9PELO</name>
<dbReference type="PANTHER" id="PTHR46000">
    <property type="entry name" value="SEVEN TM RECEPTOR-RELATED"/>
    <property type="match status" value="1"/>
</dbReference>
<feature type="transmembrane region" description="Helical" evidence="1">
    <location>
        <begin position="12"/>
        <end position="31"/>
    </location>
</feature>
<keyword evidence="2" id="KW-1185">Reference proteome</keyword>
<reference evidence="3" key="1">
    <citation type="submission" date="2016-11" db="UniProtKB">
        <authorList>
            <consortium name="WormBaseParasite"/>
        </authorList>
    </citation>
    <scope>IDENTIFICATION</scope>
</reference>
<proteinExistence type="predicted"/>
<dbReference type="PANTHER" id="PTHR46000:SF9">
    <property type="entry name" value="SEVEN TM RECEPTOR"/>
    <property type="match status" value="1"/>
</dbReference>
<dbReference type="AlphaFoldDB" id="A0A1I7TR39"/>
<evidence type="ECO:0000313" key="3">
    <source>
        <dbReference type="WBParaSite" id="Csp11.Scaffold629.g10932.t1"/>
    </source>
</evidence>
<keyword evidence="1" id="KW-1133">Transmembrane helix</keyword>
<dbReference type="STRING" id="1561998.A0A1I7TR39"/>
<keyword evidence="1" id="KW-0812">Transmembrane</keyword>
<dbReference type="Pfam" id="PF10326">
    <property type="entry name" value="7TM_GPCR_Str"/>
    <property type="match status" value="1"/>
</dbReference>
<feature type="transmembrane region" description="Helical" evidence="1">
    <location>
        <begin position="76"/>
        <end position="98"/>
    </location>
</feature>
<dbReference type="InterPro" id="IPR019428">
    <property type="entry name" value="7TM_GPCR_serpentine_rcpt_Str"/>
</dbReference>
<evidence type="ECO:0000313" key="2">
    <source>
        <dbReference type="Proteomes" id="UP000095282"/>
    </source>
</evidence>
<dbReference type="Proteomes" id="UP000095282">
    <property type="component" value="Unplaced"/>
</dbReference>
<accession>A0A1I7TR39</accession>
<dbReference type="WBParaSite" id="Csp11.Scaffold629.g10932.t1">
    <property type="protein sequence ID" value="Csp11.Scaffold629.g10932.t1"/>
    <property type="gene ID" value="Csp11.Scaffold629.g10932"/>
</dbReference>